<comment type="catalytic activity">
    <reaction evidence="2">
        <text>2 superoxide + 2 H(+) = H2O2 + O2</text>
        <dbReference type="Rhea" id="RHEA:20696"/>
        <dbReference type="ChEBI" id="CHEBI:15378"/>
        <dbReference type="ChEBI" id="CHEBI:15379"/>
        <dbReference type="ChEBI" id="CHEBI:16240"/>
        <dbReference type="ChEBI" id="CHEBI:18421"/>
        <dbReference type="EC" id="1.15.1.1"/>
    </reaction>
</comment>
<organism evidence="5 6">
    <name type="scientific">Pseudazoarcus pumilus</name>
    <dbReference type="NCBI Taxonomy" id="2067960"/>
    <lineage>
        <taxon>Bacteria</taxon>
        <taxon>Pseudomonadati</taxon>
        <taxon>Pseudomonadota</taxon>
        <taxon>Betaproteobacteria</taxon>
        <taxon>Rhodocyclales</taxon>
        <taxon>Zoogloeaceae</taxon>
        <taxon>Pseudazoarcus</taxon>
    </lineage>
</organism>
<keyword evidence="2" id="KW-0862">Zinc</keyword>
<sequence length="172" mass="17362">MQSVFKLLGALAATSLLFAAPAIAMPTASAQFTGADGTDHGSAKLVQTPSGVLIQAALKGVPEGEHGFHIHAVGRCEPPFTSAGGHFNPDGRKHGLMSADGPHAGDMPNIHVPASGLLKVDVLNTFVTLEPGKPNSLLGGDGTALMIHAGHDDHASDPAGDAGARIACAVIR</sequence>
<dbReference type="Pfam" id="PF00080">
    <property type="entry name" value="Sod_Cu"/>
    <property type="match status" value="1"/>
</dbReference>
<dbReference type="EC" id="1.15.1.1" evidence="2"/>
<feature type="signal peptide" evidence="3">
    <location>
        <begin position="1"/>
        <end position="24"/>
    </location>
</feature>
<dbReference type="RefSeq" id="WP_102247328.1">
    <property type="nucleotide sequence ID" value="NZ_CP025682.1"/>
</dbReference>
<evidence type="ECO:0000256" key="1">
    <source>
        <dbReference type="ARBA" id="ARBA00010457"/>
    </source>
</evidence>
<evidence type="ECO:0000256" key="3">
    <source>
        <dbReference type="SAM" id="SignalP"/>
    </source>
</evidence>
<dbReference type="PANTHER" id="PTHR10003">
    <property type="entry name" value="SUPEROXIDE DISMUTASE CU-ZN -RELATED"/>
    <property type="match status" value="1"/>
</dbReference>
<dbReference type="EMBL" id="CP025682">
    <property type="protein sequence ID" value="AUN95279.1"/>
    <property type="molecule type" value="Genomic_DNA"/>
</dbReference>
<accession>A0A2I6S7P0</accession>
<dbReference type="CDD" id="cd00305">
    <property type="entry name" value="Cu-Zn_Superoxide_Dismutase"/>
    <property type="match status" value="1"/>
</dbReference>
<dbReference type="PRINTS" id="PR00068">
    <property type="entry name" value="CUZNDISMTASE"/>
</dbReference>
<comment type="cofactor">
    <cofactor evidence="2">
        <name>Zn(2+)</name>
        <dbReference type="ChEBI" id="CHEBI:29105"/>
    </cofactor>
    <text evidence="2">Binds 1 zinc ion per subunit.</text>
</comment>
<proteinExistence type="inferred from homology"/>
<comment type="similarity">
    <text evidence="1 2">Belongs to the Cu-Zn superoxide dismutase family.</text>
</comment>
<dbReference type="Proteomes" id="UP000242205">
    <property type="component" value="Chromosome"/>
</dbReference>
<dbReference type="GO" id="GO:0005507">
    <property type="term" value="F:copper ion binding"/>
    <property type="evidence" value="ECO:0007669"/>
    <property type="project" value="InterPro"/>
</dbReference>
<dbReference type="InterPro" id="IPR001424">
    <property type="entry name" value="SOD_Cu_Zn_dom"/>
</dbReference>
<keyword evidence="2" id="KW-0560">Oxidoreductase</keyword>
<evidence type="ECO:0000256" key="2">
    <source>
        <dbReference type="RuleBase" id="RU000393"/>
    </source>
</evidence>
<dbReference type="SUPFAM" id="SSF49329">
    <property type="entry name" value="Cu,Zn superoxide dismutase-like"/>
    <property type="match status" value="1"/>
</dbReference>
<comment type="cofactor">
    <cofactor evidence="2">
        <name>Cu cation</name>
        <dbReference type="ChEBI" id="CHEBI:23378"/>
    </cofactor>
    <text evidence="2">Binds 1 copper ion per subunit.</text>
</comment>
<reference evidence="5 6" key="1">
    <citation type="submission" date="2018-01" db="EMBL/GenBank/DDBJ databases">
        <authorList>
            <person name="Fu G.-Y."/>
        </authorList>
    </citation>
    <scope>NUCLEOTIDE SEQUENCE [LARGE SCALE GENOMIC DNA]</scope>
    <source>
        <strain evidence="5 6">SY39</strain>
    </source>
</reference>
<dbReference type="KEGG" id="atw:C0099_10265"/>
<feature type="domain" description="Superoxide dismutase copper/zinc binding" evidence="4">
    <location>
        <begin position="41"/>
        <end position="171"/>
    </location>
</feature>
<keyword evidence="6" id="KW-1185">Reference proteome</keyword>
<gene>
    <name evidence="5" type="ORF">C0099_10265</name>
</gene>
<feature type="chain" id="PRO_5014336631" description="Superoxide dismutase [Cu-Zn]" evidence="3">
    <location>
        <begin position="25"/>
        <end position="172"/>
    </location>
</feature>
<dbReference type="InterPro" id="IPR024134">
    <property type="entry name" value="SOD_Cu/Zn_/chaperone"/>
</dbReference>
<dbReference type="InterPro" id="IPR036423">
    <property type="entry name" value="SOD-like_Cu/Zn_dom_sf"/>
</dbReference>
<evidence type="ECO:0000259" key="4">
    <source>
        <dbReference type="Pfam" id="PF00080"/>
    </source>
</evidence>
<dbReference type="OrthoDB" id="5431326at2"/>
<dbReference type="Gene3D" id="2.60.40.200">
    <property type="entry name" value="Superoxide dismutase, copper/zinc binding domain"/>
    <property type="match status" value="1"/>
</dbReference>
<protein>
    <recommendedName>
        <fullName evidence="2">Superoxide dismutase [Cu-Zn]</fullName>
        <ecNumber evidence="2">1.15.1.1</ecNumber>
    </recommendedName>
</protein>
<keyword evidence="3" id="KW-0732">Signal</keyword>
<keyword evidence="2" id="KW-0186">Copper</keyword>
<name>A0A2I6S7P0_9RHOO</name>
<dbReference type="InterPro" id="IPR018152">
    <property type="entry name" value="SOD_Cu/Zn_BS"/>
</dbReference>
<evidence type="ECO:0000313" key="6">
    <source>
        <dbReference type="Proteomes" id="UP000242205"/>
    </source>
</evidence>
<evidence type="ECO:0000313" key="5">
    <source>
        <dbReference type="EMBL" id="AUN95279.1"/>
    </source>
</evidence>
<dbReference type="GO" id="GO:0004784">
    <property type="term" value="F:superoxide dismutase activity"/>
    <property type="evidence" value="ECO:0007669"/>
    <property type="project" value="UniProtKB-EC"/>
</dbReference>
<keyword evidence="2" id="KW-0479">Metal-binding</keyword>
<dbReference type="PROSITE" id="PS00332">
    <property type="entry name" value="SOD_CU_ZN_2"/>
    <property type="match status" value="1"/>
</dbReference>
<comment type="function">
    <text evidence="2">Destroys radicals which are normally produced within the cells and which are toxic to biological systems.</text>
</comment>
<dbReference type="AlphaFoldDB" id="A0A2I6S7P0"/>